<dbReference type="Gene3D" id="3.40.50.12020">
    <property type="entry name" value="Uncharacterised protein family UPF0261, NN domain"/>
    <property type="match status" value="1"/>
</dbReference>
<comment type="caution">
    <text evidence="3">The sequence shown here is derived from an EMBL/GenBank/DDBJ whole genome shotgun (WGS) entry which is preliminary data.</text>
</comment>
<dbReference type="PIRSF" id="PIRSF033271">
    <property type="entry name" value="UCP033271"/>
    <property type="match status" value="1"/>
</dbReference>
<dbReference type="InterPro" id="IPR056778">
    <property type="entry name" value="UPF0261_C"/>
</dbReference>
<dbReference type="InterPro" id="IPR044122">
    <property type="entry name" value="UPF0261_N"/>
</dbReference>
<dbReference type="Pfam" id="PF06792">
    <property type="entry name" value="UPF0261"/>
    <property type="match status" value="1"/>
</dbReference>
<dbReference type="Pfam" id="PF23189">
    <property type="entry name" value="UPF0261_C"/>
    <property type="match status" value="1"/>
</dbReference>
<feature type="domain" description="UPF0261" evidence="2">
    <location>
        <begin position="188"/>
        <end position="402"/>
    </location>
</feature>
<reference evidence="3 4" key="1">
    <citation type="submission" date="2018-03" db="EMBL/GenBank/DDBJ databases">
        <title>Genomic Encyclopedia of Archaeal and Bacterial Type Strains, Phase II (KMG-II): from individual species to whole genera.</title>
        <authorList>
            <person name="Goeker M."/>
        </authorList>
    </citation>
    <scope>NUCLEOTIDE SEQUENCE [LARGE SCALE GENOMIC DNA]</scope>
    <source>
        <strain evidence="3 4">DSM 100346</strain>
    </source>
</reference>
<sequence length="410" mass="44096">MNDKKILVLGCFDTKGVVFEFLLDRLRELGQEVITLNTGVMDADYNFHVDFTSEAVALAAGDELESLRQLGDRGKAIGVMGKGAAKLVTQLVAENRIKGAIGMGGGGGTYMALAAMQGIPLGIPKLCLTTLATKDLSRQIGDKDITLMPSVVDIAGLNPIIKAFVGQAAAAITGMAQAMVYPIPMLKSIAISMFGNTTKCVDRCTELLNEAGYEVYAFHATGVGGKTMESLIREGCFEAVLDVTTTELADNLCGGICSAGPDRLLAAVEMGLPQVVVPGCLDMVNFGHLDTVPLHYRQRQLYSWAPDVTLMRTNEEENRMLGKEIVSKLATSKAPTQIALPLRGLSQMDDREGLFHHPAANRSLFDSIREGATAKLEVVEVDAHINDARFAEHIVAQLLSMIEKNRQGQN</sequence>
<dbReference type="PANTHER" id="PTHR31862:SF1">
    <property type="entry name" value="UPF0261 DOMAIN PROTEIN (AFU_ORTHOLOGUE AFUA_1G10120)"/>
    <property type="match status" value="1"/>
</dbReference>
<dbReference type="InterPro" id="IPR051353">
    <property type="entry name" value="Tobamovirus_resist_UPF0261"/>
</dbReference>
<dbReference type="CDD" id="cd15488">
    <property type="entry name" value="Tm-1-like"/>
    <property type="match status" value="1"/>
</dbReference>
<dbReference type="NCBIfam" id="NF002674">
    <property type="entry name" value="PRK02399.1-2"/>
    <property type="match status" value="1"/>
</dbReference>
<dbReference type="AlphaFoldDB" id="A0A316ACT6"/>
<proteinExistence type="predicted"/>
<dbReference type="RefSeq" id="WP_109677648.1">
    <property type="nucleotide sequence ID" value="NZ_QGDT01000016.1"/>
</dbReference>
<dbReference type="PANTHER" id="PTHR31862">
    <property type="entry name" value="UPF0261 DOMAIN PROTEIN (AFU_ORTHOLOGUE AFUA_1G10120)"/>
    <property type="match status" value="1"/>
</dbReference>
<dbReference type="EMBL" id="QGDT01000016">
    <property type="protein sequence ID" value="PWJ54790.1"/>
    <property type="molecule type" value="Genomic_DNA"/>
</dbReference>
<dbReference type="Proteomes" id="UP000245880">
    <property type="component" value="Unassembled WGS sequence"/>
</dbReference>
<dbReference type="InterPro" id="IPR008322">
    <property type="entry name" value="UPF0261"/>
</dbReference>
<dbReference type="OrthoDB" id="9776369at2"/>
<feature type="domain" description="UPF0261" evidence="1">
    <location>
        <begin position="4"/>
        <end position="178"/>
    </location>
</feature>
<accession>A0A316ACT6</accession>
<evidence type="ECO:0000259" key="2">
    <source>
        <dbReference type="Pfam" id="PF23189"/>
    </source>
</evidence>
<gene>
    <name evidence="3" type="ORF">CLV98_11677</name>
</gene>
<name>A0A316ACT6_9BACT</name>
<organism evidence="3 4">
    <name type="scientific">Dyadobacter jejuensis</name>
    <dbReference type="NCBI Taxonomy" id="1082580"/>
    <lineage>
        <taxon>Bacteria</taxon>
        <taxon>Pseudomonadati</taxon>
        <taxon>Bacteroidota</taxon>
        <taxon>Cytophagia</taxon>
        <taxon>Cytophagales</taxon>
        <taxon>Spirosomataceae</taxon>
        <taxon>Dyadobacter</taxon>
    </lineage>
</organism>
<protein>
    <submittedName>
        <fullName evidence="3">Uncharacterized protein (UPF0261 family)</fullName>
    </submittedName>
</protein>
<evidence type="ECO:0000313" key="4">
    <source>
        <dbReference type="Proteomes" id="UP000245880"/>
    </source>
</evidence>
<evidence type="ECO:0000259" key="1">
    <source>
        <dbReference type="Pfam" id="PF06792"/>
    </source>
</evidence>
<dbReference type="Gene3D" id="3.40.50.12030">
    <property type="entry name" value="Uncharacterised protein family UPF0261, NC domain"/>
    <property type="match status" value="1"/>
</dbReference>
<evidence type="ECO:0000313" key="3">
    <source>
        <dbReference type="EMBL" id="PWJ54790.1"/>
    </source>
</evidence>
<keyword evidence="4" id="KW-1185">Reference proteome</keyword>